<evidence type="ECO:0000313" key="2">
    <source>
        <dbReference type="Proteomes" id="UP001208938"/>
    </source>
</evidence>
<organism evidence="1 2">
    <name type="scientific">Pararhodobacter zhoushanensis</name>
    <dbReference type="NCBI Taxonomy" id="2479545"/>
    <lineage>
        <taxon>Bacteria</taxon>
        <taxon>Pseudomonadati</taxon>
        <taxon>Pseudomonadota</taxon>
        <taxon>Alphaproteobacteria</taxon>
        <taxon>Rhodobacterales</taxon>
        <taxon>Paracoccaceae</taxon>
        <taxon>Pararhodobacter</taxon>
    </lineage>
</organism>
<name>A0ABT3H2A1_9RHOB</name>
<protein>
    <submittedName>
        <fullName evidence="1">Uncharacterized protein</fullName>
    </submittedName>
</protein>
<reference evidence="1 2" key="1">
    <citation type="submission" date="2022-10" db="EMBL/GenBank/DDBJ databases">
        <title>Pararhodobacter sp. nov., isolated from marine algae.</title>
        <authorList>
            <person name="Choi B.J."/>
            <person name="Kim J.M."/>
            <person name="Lee J.K."/>
            <person name="Choi D.G."/>
            <person name="Jeon C.O."/>
        </authorList>
    </citation>
    <scope>NUCLEOTIDE SEQUENCE [LARGE SCALE GENOMIC DNA]</scope>
    <source>
        <strain evidence="1 2">ZQ420</strain>
    </source>
</reference>
<gene>
    <name evidence="1" type="ORF">OKW52_16560</name>
</gene>
<accession>A0ABT3H2A1</accession>
<proteinExistence type="predicted"/>
<comment type="caution">
    <text evidence="1">The sequence shown here is derived from an EMBL/GenBank/DDBJ whole genome shotgun (WGS) entry which is preliminary data.</text>
</comment>
<sequence>MIEDIRQKEMALMTLIAADFEDDDIATALRVIEAVTAKLKQMRDEQP</sequence>
<keyword evidence="2" id="KW-1185">Reference proteome</keyword>
<dbReference type="Proteomes" id="UP001208938">
    <property type="component" value="Unassembled WGS sequence"/>
</dbReference>
<evidence type="ECO:0000313" key="1">
    <source>
        <dbReference type="EMBL" id="MCW1933823.1"/>
    </source>
</evidence>
<dbReference type="EMBL" id="JAPDFL010000001">
    <property type="protein sequence ID" value="MCW1933823.1"/>
    <property type="molecule type" value="Genomic_DNA"/>
</dbReference>
<dbReference type="RefSeq" id="WP_264506694.1">
    <property type="nucleotide sequence ID" value="NZ_JAPDFL010000001.1"/>
</dbReference>